<evidence type="ECO:0000313" key="3">
    <source>
        <dbReference type="Proteomes" id="UP001279734"/>
    </source>
</evidence>
<comment type="caution">
    <text evidence="2">The sequence shown here is derived from an EMBL/GenBank/DDBJ whole genome shotgun (WGS) entry which is preliminary data.</text>
</comment>
<feature type="compositionally biased region" description="Basic and acidic residues" evidence="1">
    <location>
        <begin position="1"/>
        <end position="12"/>
    </location>
</feature>
<evidence type="ECO:0000313" key="2">
    <source>
        <dbReference type="EMBL" id="GMH32048.1"/>
    </source>
</evidence>
<sequence length="133" mass="15032">MRDAQPRRKEQQIRQGGASRPYRRVEAKAGRNRPKGKTDNEKGCRTPDSRNRSCLSAAPAYPARFHGGVDGWWLDFLLLHDFVCLLLPMEVLRDYEANCIDFVMPWSPASFVLIFVMLSPAEGGSDCLAMELC</sequence>
<evidence type="ECO:0000256" key="1">
    <source>
        <dbReference type="SAM" id="MobiDB-lite"/>
    </source>
</evidence>
<protein>
    <submittedName>
        <fullName evidence="2">Uncharacterized protein</fullName>
    </submittedName>
</protein>
<proteinExistence type="predicted"/>
<dbReference type="AlphaFoldDB" id="A0AAD3TN36"/>
<feature type="compositionally biased region" description="Basic and acidic residues" evidence="1">
    <location>
        <begin position="36"/>
        <end position="51"/>
    </location>
</feature>
<name>A0AAD3TN36_NEPGR</name>
<gene>
    <name evidence="2" type="ORF">Nepgr_033892</name>
</gene>
<keyword evidence="3" id="KW-1185">Reference proteome</keyword>
<organism evidence="2 3">
    <name type="scientific">Nepenthes gracilis</name>
    <name type="common">Slender pitcher plant</name>
    <dbReference type="NCBI Taxonomy" id="150966"/>
    <lineage>
        <taxon>Eukaryota</taxon>
        <taxon>Viridiplantae</taxon>
        <taxon>Streptophyta</taxon>
        <taxon>Embryophyta</taxon>
        <taxon>Tracheophyta</taxon>
        <taxon>Spermatophyta</taxon>
        <taxon>Magnoliopsida</taxon>
        <taxon>eudicotyledons</taxon>
        <taxon>Gunneridae</taxon>
        <taxon>Pentapetalae</taxon>
        <taxon>Caryophyllales</taxon>
        <taxon>Nepenthaceae</taxon>
        <taxon>Nepenthes</taxon>
    </lineage>
</organism>
<reference evidence="2" key="1">
    <citation type="submission" date="2023-05" db="EMBL/GenBank/DDBJ databases">
        <title>Nepenthes gracilis genome sequencing.</title>
        <authorList>
            <person name="Fukushima K."/>
        </authorList>
    </citation>
    <scope>NUCLEOTIDE SEQUENCE</scope>
    <source>
        <strain evidence="2">SING2019-196</strain>
    </source>
</reference>
<dbReference type="EMBL" id="BSYO01000054">
    <property type="protein sequence ID" value="GMH32048.1"/>
    <property type="molecule type" value="Genomic_DNA"/>
</dbReference>
<accession>A0AAD3TN36</accession>
<feature type="region of interest" description="Disordered" evidence="1">
    <location>
        <begin position="1"/>
        <end position="52"/>
    </location>
</feature>
<dbReference type="Proteomes" id="UP001279734">
    <property type="component" value="Unassembled WGS sequence"/>
</dbReference>